<dbReference type="EMBL" id="CADCVQ010000112">
    <property type="protein sequence ID" value="CAA9510837.1"/>
    <property type="molecule type" value="Genomic_DNA"/>
</dbReference>
<evidence type="ECO:0000313" key="2">
    <source>
        <dbReference type="EMBL" id="CAA9510837.1"/>
    </source>
</evidence>
<gene>
    <name evidence="2" type="ORF">AVDCRST_MAG67-2716</name>
</gene>
<dbReference type="CDD" id="cd11614">
    <property type="entry name" value="SAF_CpaB_FlgA_like"/>
    <property type="match status" value="1"/>
</dbReference>
<feature type="domain" description="SAF" evidence="1">
    <location>
        <begin position="44"/>
        <end position="107"/>
    </location>
</feature>
<proteinExistence type="predicted"/>
<name>A0A6J4T1W0_9ACTN</name>
<dbReference type="Pfam" id="PF08666">
    <property type="entry name" value="SAF"/>
    <property type="match status" value="1"/>
</dbReference>
<sequence length="237" mass="24566">AASTMSRRRRALVLGGLALVLGGLAAFNVAGREAALERRVGALVDVVVAHEPIRAGQRVPARALAIRRVPERFAPSAAANGDPEQFVGQRARVPIPAGADLAAAMVGDDDARPAGPPVGRGERVAQVVALAAPQLVVAGRRVDLLVTPEPRPDRPGEALLALEDVQVVAASEVGADDAATAKGAAGPRVAASLRVTLRQAVYLAAVQDFARELRLLPRAVGDRSRGRAGLRMMPDLP</sequence>
<evidence type="ECO:0000259" key="1">
    <source>
        <dbReference type="SMART" id="SM00858"/>
    </source>
</evidence>
<reference evidence="2" key="1">
    <citation type="submission" date="2020-02" db="EMBL/GenBank/DDBJ databases">
        <authorList>
            <person name="Meier V. D."/>
        </authorList>
    </citation>
    <scope>NUCLEOTIDE SEQUENCE</scope>
    <source>
        <strain evidence="2">AVDCRST_MAG67</strain>
    </source>
</reference>
<dbReference type="InterPro" id="IPR013974">
    <property type="entry name" value="SAF"/>
</dbReference>
<protein>
    <recommendedName>
        <fullName evidence="1">SAF domain-containing protein</fullName>
    </recommendedName>
</protein>
<dbReference type="AlphaFoldDB" id="A0A6J4T1W0"/>
<accession>A0A6J4T1W0</accession>
<dbReference type="SMART" id="SM00858">
    <property type="entry name" value="SAF"/>
    <property type="match status" value="1"/>
</dbReference>
<feature type="non-terminal residue" evidence="2">
    <location>
        <position position="1"/>
    </location>
</feature>
<organism evidence="2">
    <name type="scientific">uncultured Solirubrobacteraceae bacterium</name>
    <dbReference type="NCBI Taxonomy" id="1162706"/>
    <lineage>
        <taxon>Bacteria</taxon>
        <taxon>Bacillati</taxon>
        <taxon>Actinomycetota</taxon>
        <taxon>Thermoleophilia</taxon>
        <taxon>Solirubrobacterales</taxon>
        <taxon>Solirubrobacteraceae</taxon>
        <taxon>environmental samples</taxon>
    </lineage>
</organism>